<dbReference type="InterPro" id="IPR026634">
    <property type="entry name" value="TPST-like"/>
</dbReference>
<organism evidence="2 3">
    <name type="scientific">Roseivivax sediminis</name>
    <dbReference type="NCBI Taxonomy" id="936889"/>
    <lineage>
        <taxon>Bacteria</taxon>
        <taxon>Pseudomonadati</taxon>
        <taxon>Pseudomonadota</taxon>
        <taxon>Alphaproteobacteria</taxon>
        <taxon>Rhodobacterales</taxon>
        <taxon>Roseobacteraceae</taxon>
        <taxon>Roseivivax</taxon>
    </lineage>
</organism>
<dbReference type="EMBL" id="FOMS01000008">
    <property type="protein sequence ID" value="SFE32107.1"/>
    <property type="molecule type" value="Genomic_DNA"/>
</dbReference>
<dbReference type="AlphaFoldDB" id="A0A1I1ZK82"/>
<dbReference type="Gene3D" id="3.40.50.300">
    <property type="entry name" value="P-loop containing nucleotide triphosphate hydrolases"/>
    <property type="match status" value="1"/>
</dbReference>
<dbReference type="SUPFAM" id="SSF52540">
    <property type="entry name" value="P-loop containing nucleoside triphosphate hydrolases"/>
    <property type="match status" value="1"/>
</dbReference>
<keyword evidence="3" id="KW-1185">Reference proteome</keyword>
<dbReference type="Pfam" id="PF13469">
    <property type="entry name" value="Sulfotransfer_3"/>
    <property type="match status" value="1"/>
</dbReference>
<keyword evidence="1 2" id="KW-0808">Transferase</keyword>
<dbReference type="SUPFAM" id="SSF48452">
    <property type="entry name" value="TPR-like"/>
    <property type="match status" value="1"/>
</dbReference>
<dbReference type="InterPro" id="IPR027417">
    <property type="entry name" value="P-loop_NTPase"/>
</dbReference>
<sequence length="490" mass="53141">MRQTARPQQSPSERYKAALAAIEAGRHAEARAALTQLGMERPRAPEIPYQLSRIAGFAADLPARLRQIDRALALRPEDPALIDAAIAAHDVAGDAEAALALHDRRIAAAKNRLHAETAKAVYLQHVGRFDAAETLLRDLIARHPREGVLYRTLFATLKISPDEPLLPRLETLLARRDMADNSRADAHFAMAKAREDIGDTAAVFPHLDIANRLQRAAAPYDPAAQAREHDGLFAAQKDADLAPVPGSPAPRPVFVIGPPRAGTTLAERILAGHAGVTAGGELAHALRLVASGFNRGGALAPLDGVTQGALQALARRYLDQVRFDTGAAGGVVTDKSIQSHLVLGYLARALPEARFVSVRRDPRDTALSIYKTHFRTGTHRYSNALADIALALKTQRAIMAHWRDRLPDRVTEIAYEDLVSDPEPAARALAAAAGLDFAPESLDTTRPGRVRTLSVAQARQPIHAGRRAAWRAYETELQPFLDAWGDDPWD</sequence>
<protein>
    <submittedName>
        <fullName evidence="2">Sulfotransferase family protein</fullName>
    </submittedName>
</protein>
<gene>
    <name evidence="2" type="ORF">SAMN04515678_108175</name>
</gene>
<proteinExistence type="predicted"/>
<evidence type="ECO:0000313" key="3">
    <source>
        <dbReference type="Proteomes" id="UP000325289"/>
    </source>
</evidence>
<evidence type="ECO:0000256" key="1">
    <source>
        <dbReference type="ARBA" id="ARBA00022679"/>
    </source>
</evidence>
<reference evidence="2 3" key="1">
    <citation type="submission" date="2016-10" db="EMBL/GenBank/DDBJ databases">
        <authorList>
            <person name="Varghese N."/>
            <person name="Submissions S."/>
        </authorList>
    </citation>
    <scope>NUCLEOTIDE SEQUENCE [LARGE SCALE GENOMIC DNA]</scope>
    <source>
        <strain evidence="3">YIM D21,KCTC 23444,ACCC 10710</strain>
    </source>
</reference>
<name>A0A1I1ZK82_9RHOB</name>
<dbReference type="Proteomes" id="UP000325289">
    <property type="component" value="Unassembled WGS sequence"/>
</dbReference>
<dbReference type="RefSeq" id="WP_149756522.1">
    <property type="nucleotide sequence ID" value="NZ_FOMS01000008.1"/>
</dbReference>
<accession>A0A1I1ZK82</accession>
<dbReference type="GO" id="GO:0008476">
    <property type="term" value="F:protein-tyrosine sulfotransferase activity"/>
    <property type="evidence" value="ECO:0007669"/>
    <property type="project" value="InterPro"/>
</dbReference>
<dbReference type="OrthoDB" id="9800698at2"/>
<evidence type="ECO:0000313" key="2">
    <source>
        <dbReference type="EMBL" id="SFE32107.1"/>
    </source>
</evidence>
<dbReference type="PANTHER" id="PTHR12788">
    <property type="entry name" value="PROTEIN-TYROSINE SULFOTRANSFERASE 2"/>
    <property type="match status" value="1"/>
</dbReference>
<dbReference type="PANTHER" id="PTHR12788:SF10">
    <property type="entry name" value="PROTEIN-TYROSINE SULFOTRANSFERASE"/>
    <property type="match status" value="1"/>
</dbReference>
<dbReference type="InterPro" id="IPR011990">
    <property type="entry name" value="TPR-like_helical_dom_sf"/>
</dbReference>
<dbReference type="Gene3D" id="1.25.40.10">
    <property type="entry name" value="Tetratricopeptide repeat domain"/>
    <property type="match status" value="1"/>
</dbReference>